<protein>
    <submittedName>
        <fullName evidence="1">Uncharacterized protein</fullName>
    </submittedName>
</protein>
<accession>A0A8J6ARW3</accession>
<evidence type="ECO:0000313" key="2">
    <source>
        <dbReference type="Proteomes" id="UP000717585"/>
    </source>
</evidence>
<evidence type="ECO:0000313" key="1">
    <source>
        <dbReference type="EMBL" id="KAG9392791.1"/>
    </source>
</evidence>
<name>A0A8J6ARW3_9EUKA</name>
<reference evidence="1" key="1">
    <citation type="submission" date="2021-05" db="EMBL/GenBank/DDBJ databases">
        <title>A free-living protist that lacks canonical eukaryotic 1 DNA replication and segregation systems.</title>
        <authorList>
            <person name="Salas-Leiva D.E."/>
            <person name="Tromer E.C."/>
            <person name="Curtis B.A."/>
            <person name="Jerlstrom-Hultqvist J."/>
            <person name="Kolisko M."/>
            <person name="Yi Z."/>
            <person name="Salas-Leiva J.S."/>
            <person name="Gallot-Lavallee L."/>
            <person name="Kops G.J.P.L."/>
            <person name="Archibald J.M."/>
            <person name="Simpson A.G.B."/>
            <person name="Roger A.J."/>
        </authorList>
    </citation>
    <scope>NUCLEOTIDE SEQUENCE</scope>
    <source>
        <strain evidence="1">BICM</strain>
    </source>
</reference>
<keyword evidence="2" id="KW-1185">Reference proteome</keyword>
<proteinExistence type="predicted"/>
<sequence length="230" mass="25626">MMPTNIMGVVDNGWGFRHPLDHWVAAYLGARSDLIRMGGPGYTPVCDTVPPIPHMAGSDPELMMPKADRPQCVFSEHIYRARHRTSRIPYGELLAACLNTAVDDQYATARPVIAAYRAVLGVGMISGLPSPVARRLQDGNTALFCPFCGKGVTRGTWEDHAMLCSAKRWFPQRKRNLLHRHDLVKHGIVQLLSTTSTEVLHEEPLDDGLLKDEKYRAKVAVAMRGEREDL</sequence>
<organism evidence="1 2">
    <name type="scientific">Carpediemonas membranifera</name>
    <dbReference type="NCBI Taxonomy" id="201153"/>
    <lineage>
        <taxon>Eukaryota</taxon>
        <taxon>Metamonada</taxon>
        <taxon>Carpediemonas-like organisms</taxon>
        <taxon>Carpediemonas</taxon>
    </lineage>
</organism>
<gene>
    <name evidence="1" type="ORF">J8273_5825</name>
</gene>
<dbReference type="Proteomes" id="UP000717585">
    <property type="component" value="Unassembled WGS sequence"/>
</dbReference>
<comment type="caution">
    <text evidence="1">The sequence shown here is derived from an EMBL/GenBank/DDBJ whole genome shotgun (WGS) entry which is preliminary data.</text>
</comment>
<dbReference type="AlphaFoldDB" id="A0A8J6ARW3"/>
<dbReference type="EMBL" id="JAHDYR010000032">
    <property type="protein sequence ID" value="KAG9392791.1"/>
    <property type="molecule type" value="Genomic_DNA"/>
</dbReference>